<dbReference type="InterPro" id="IPR033704">
    <property type="entry name" value="dUTPase_trimeric"/>
</dbReference>
<dbReference type="RefSeq" id="YP_009177039.1">
    <property type="nucleotide sequence ID" value="NC_028238.1"/>
</dbReference>
<dbReference type="GO" id="GO:0000287">
    <property type="term" value="F:magnesium ion binding"/>
    <property type="evidence" value="ECO:0007669"/>
    <property type="project" value="InterPro"/>
</dbReference>
<evidence type="ECO:0000256" key="6">
    <source>
        <dbReference type="ARBA" id="ARBA00022801"/>
    </source>
</evidence>
<dbReference type="OrthoDB" id="12539at10239"/>
<keyword evidence="12" id="KW-1185">Reference proteome</keyword>
<dbReference type="InterPro" id="IPR008181">
    <property type="entry name" value="dUTPase"/>
</dbReference>
<dbReference type="Proteomes" id="UP000142477">
    <property type="component" value="Segment"/>
</dbReference>
<protein>
    <recommendedName>
        <fullName evidence="4">Deoxyuridine 5'-triphosphate nucleotidohydrolase</fullName>
        <ecNumber evidence="3">3.6.1.23</ecNumber>
    </recommendedName>
    <alternativeName>
        <fullName evidence="9">dUTP pyrophosphatase</fullName>
    </alternativeName>
</protein>
<keyword evidence="6" id="KW-0378">Hydrolase</keyword>
<evidence type="ECO:0000256" key="5">
    <source>
        <dbReference type="ARBA" id="ARBA00022723"/>
    </source>
</evidence>
<comment type="similarity">
    <text evidence="2">Belongs to the dUTPase family.</text>
</comment>
<evidence type="ECO:0000313" key="12">
    <source>
        <dbReference type="Proteomes" id="UP000142477"/>
    </source>
</evidence>
<dbReference type="GeneID" id="26122708"/>
<dbReference type="InterPro" id="IPR029054">
    <property type="entry name" value="dUTPase-like"/>
</dbReference>
<evidence type="ECO:0000256" key="7">
    <source>
        <dbReference type="ARBA" id="ARBA00022842"/>
    </source>
</evidence>
<proteinExistence type="inferred from homology"/>
<dbReference type="NCBIfam" id="TIGR00576">
    <property type="entry name" value="dut"/>
    <property type="match status" value="1"/>
</dbReference>
<evidence type="ECO:0000256" key="2">
    <source>
        <dbReference type="ARBA" id="ARBA00006581"/>
    </source>
</evidence>
<evidence type="ECO:0000256" key="9">
    <source>
        <dbReference type="ARBA" id="ARBA00030698"/>
    </source>
</evidence>
<evidence type="ECO:0000256" key="1">
    <source>
        <dbReference type="ARBA" id="ARBA00003495"/>
    </source>
</evidence>
<dbReference type="GO" id="GO:0006226">
    <property type="term" value="P:dUMP biosynthetic process"/>
    <property type="evidence" value="ECO:0007669"/>
    <property type="project" value="InterPro"/>
</dbReference>
<dbReference type="GO" id="GO:0046081">
    <property type="term" value="P:dUTP catabolic process"/>
    <property type="evidence" value="ECO:0007669"/>
    <property type="project" value="InterPro"/>
</dbReference>
<name>A0A0M3ZCL9_9POXV</name>
<dbReference type="GO" id="GO:0004170">
    <property type="term" value="F:dUTP diphosphatase activity"/>
    <property type="evidence" value="ECO:0007669"/>
    <property type="project" value="UniProtKB-EC"/>
</dbReference>
<evidence type="ECO:0000256" key="4">
    <source>
        <dbReference type="ARBA" id="ARBA00021732"/>
    </source>
</evidence>
<dbReference type="KEGG" id="vg:26122708"/>
<dbReference type="SUPFAM" id="SSF51283">
    <property type="entry name" value="dUTPase-like"/>
    <property type="match status" value="1"/>
</dbReference>
<dbReference type="PANTHER" id="PTHR11241:SF0">
    <property type="entry name" value="DEOXYURIDINE 5'-TRIPHOSPHATE NUCLEOTIDOHYDROLASE"/>
    <property type="match status" value="1"/>
</dbReference>
<evidence type="ECO:0000259" key="10">
    <source>
        <dbReference type="Pfam" id="PF00692"/>
    </source>
</evidence>
<dbReference type="EC" id="3.6.1.23" evidence="3"/>
<dbReference type="PANTHER" id="PTHR11241">
    <property type="entry name" value="DEOXYURIDINE 5'-TRIPHOSPHATE NUCLEOTIDOHYDROLASE"/>
    <property type="match status" value="1"/>
</dbReference>
<feature type="domain" description="dUTPase-like" evidence="10">
    <location>
        <begin position="1"/>
        <end position="104"/>
    </location>
</feature>
<keyword evidence="7" id="KW-0460">Magnesium</keyword>
<dbReference type="InterPro" id="IPR036157">
    <property type="entry name" value="dUTPase-like_sf"/>
</dbReference>
<keyword evidence="5" id="KW-0479">Metal-binding</keyword>
<evidence type="ECO:0000256" key="3">
    <source>
        <dbReference type="ARBA" id="ARBA00012379"/>
    </source>
</evidence>
<sequence>MGKQLVMTDIIIDIPEGLYGRISPRSGLACNHFIDVGAGVIDRDYRGNIGILLFNFSKDVFYVNKGDRVAQLIFEKIAHPEIREVKTVEELSITERGGSGFGSGGLR</sequence>
<evidence type="ECO:0000313" key="11">
    <source>
        <dbReference type="EMBL" id="ALA62392.1"/>
    </source>
</evidence>
<accession>A0A0M3ZCL9</accession>
<keyword evidence="8" id="KW-0546">Nucleotide metabolism</keyword>
<dbReference type="Gene3D" id="2.70.40.10">
    <property type="match status" value="1"/>
</dbReference>
<dbReference type="EMBL" id="KP728110">
    <property type="protein sequence ID" value="ALA62392.1"/>
    <property type="molecule type" value="Genomic_DNA"/>
</dbReference>
<dbReference type="Pfam" id="PF00692">
    <property type="entry name" value="dUTPase"/>
    <property type="match status" value="1"/>
</dbReference>
<dbReference type="CDD" id="cd07557">
    <property type="entry name" value="trimeric_dUTPase"/>
    <property type="match status" value="1"/>
</dbReference>
<comment type="function">
    <text evidence="1">This enzyme is involved in nucleotide metabolism: it produces dUMP, the immediate precursor of thymidine nucleotides and it decreases the intracellular concentration of dUTP so that uracil cannot be incorporated into DNA.</text>
</comment>
<reference evidence="11 12" key="1">
    <citation type="journal article" date="2015" name="Infect. Genet. Evol.">
        <title>Unique genomic organization of a novel Avipoxvirus detected in turkey (Meleagris gallopavo).</title>
        <authorList>
            <person name="Banyai K."/>
            <person name="Palya V."/>
            <person name="Denes B."/>
            <person name="Glavits R."/>
            <person name="Ivanics E."/>
            <person name="Horvath B."/>
            <person name="Farkas S.L."/>
            <person name="Marton S."/>
            <person name="Balint A."/>
            <person name="Gyuranecz M."/>
            <person name="Erdelyi K."/>
            <person name="Dan A."/>
        </authorList>
    </citation>
    <scope>NUCLEOTIDE SEQUENCE [LARGE SCALE GENOMIC DNA]</scope>
    <source>
        <strain evidence="11 12">TKPV-HU1124/2011</strain>
    </source>
</reference>
<evidence type="ECO:0000256" key="8">
    <source>
        <dbReference type="ARBA" id="ARBA00023080"/>
    </source>
</evidence>
<organism evidence="11 12">
    <name type="scientific">Turkeypox virus</name>
    <dbReference type="NCBI Taxonomy" id="336486"/>
    <lineage>
        <taxon>Viruses</taxon>
        <taxon>Varidnaviria</taxon>
        <taxon>Bamfordvirae</taxon>
        <taxon>Nucleocytoviricota</taxon>
        <taxon>Pokkesviricetes</taxon>
        <taxon>Chitovirales</taxon>
        <taxon>Poxviridae</taxon>
        <taxon>Chordopoxvirinae</taxon>
        <taxon>Avipoxvirus</taxon>
        <taxon>Avipoxvirus turkeypox</taxon>
    </lineage>
</organism>